<feature type="transmembrane region" description="Helical" evidence="3">
    <location>
        <begin position="625"/>
        <end position="645"/>
    </location>
</feature>
<evidence type="ECO:0000256" key="3">
    <source>
        <dbReference type="SAM" id="Phobius"/>
    </source>
</evidence>
<dbReference type="Gene3D" id="3.40.50.2300">
    <property type="match status" value="2"/>
</dbReference>
<keyword evidence="2" id="KW-0732">Signal</keyword>
<evidence type="ECO:0000259" key="4">
    <source>
        <dbReference type="Pfam" id="PF13458"/>
    </source>
</evidence>
<comment type="similarity">
    <text evidence="1">Belongs to the leucine-binding protein family.</text>
</comment>
<evidence type="ECO:0000256" key="2">
    <source>
        <dbReference type="ARBA" id="ARBA00022729"/>
    </source>
</evidence>
<dbReference type="SUPFAM" id="SSF53822">
    <property type="entry name" value="Periplasmic binding protein-like I"/>
    <property type="match status" value="1"/>
</dbReference>
<dbReference type="KEGG" id="eaj:Q3M24_04985"/>
<dbReference type="InterPro" id="IPR028081">
    <property type="entry name" value="Leu-bd"/>
</dbReference>
<reference evidence="5" key="2">
    <citation type="submission" date="2024-06" db="EMBL/GenBank/DDBJ databases">
        <authorList>
            <person name="Plum-Jensen L.E."/>
            <person name="Schramm A."/>
            <person name="Marshall I.P.G."/>
        </authorList>
    </citation>
    <scope>NUCLEOTIDE SEQUENCE</scope>
    <source>
        <strain evidence="5">Rat1</strain>
    </source>
</reference>
<gene>
    <name evidence="5" type="ORF">Q3M24_04985</name>
</gene>
<keyword evidence="3" id="KW-1133">Transmembrane helix</keyword>
<reference evidence="5" key="1">
    <citation type="journal article" date="2024" name="Syst. Appl. Microbiol.">
        <title>First single-strain enrichments of Electrothrix cable bacteria, description of E. aestuarii sp. nov. and E. rattekaaiensis sp. nov., and proposal of a cable bacteria taxonomy following the rules of the SeqCode.</title>
        <authorList>
            <person name="Plum-Jensen L.E."/>
            <person name="Schramm A."/>
            <person name="Marshall I.P.G."/>
        </authorList>
    </citation>
    <scope>NUCLEOTIDE SEQUENCE</scope>
    <source>
        <strain evidence="5">Rat1</strain>
    </source>
</reference>
<dbReference type="Pfam" id="PF13458">
    <property type="entry name" value="Peripla_BP_6"/>
    <property type="match status" value="1"/>
</dbReference>
<keyword evidence="3" id="KW-0472">Membrane</keyword>
<dbReference type="InterPro" id="IPR028082">
    <property type="entry name" value="Peripla_BP_I"/>
</dbReference>
<proteinExistence type="inferred from homology"/>
<organism evidence="5">
    <name type="scientific">Candidatus Electrothrix aestuarii</name>
    <dbReference type="NCBI Taxonomy" id="3062594"/>
    <lineage>
        <taxon>Bacteria</taxon>
        <taxon>Pseudomonadati</taxon>
        <taxon>Thermodesulfobacteriota</taxon>
        <taxon>Desulfobulbia</taxon>
        <taxon>Desulfobulbales</taxon>
        <taxon>Desulfobulbaceae</taxon>
        <taxon>Candidatus Electrothrix</taxon>
    </lineage>
</organism>
<dbReference type="PANTHER" id="PTHR47151:SF2">
    <property type="entry name" value="AMINO ACID BINDING PROTEIN"/>
    <property type="match status" value="1"/>
</dbReference>
<feature type="transmembrane region" description="Helical" evidence="3">
    <location>
        <begin position="687"/>
        <end position="706"/>
    </location>
</feature>
<keyword evidence="3" id="KW-0812">Transmembrane</keyword>
<name>A0AAU8LYW4_9BACT</name>
<sequence length="749" mass="85151">MKITLHKKTLILLTIIFICCGGASSLFYFTNKKDIQQTTYIAIPGPLKSANGRDMFRGITLAFQSMHEQGKLKNIKIELIPYNEKNNKDALENASRIADENKALAVIGHYTNAGTLAAGAIYRDNGIPALTASAADEKVTQGNEWYFKIMPDRRSTRVLLAYTVKNLLLRNTVSIIFDKNNYGSNLVQSFEKQAEKAGIQIKNKWFFDSGDEDSEHQIRGIVGRLRATQNPGTIFCALYANDADNIFTELRYPGTDFQIIGPNSFSTPSFISQFNEYPKENETPGYYTDGTYAVSPFISYLADSPLASDFRKKNIDRYGTEPSWVTANYYDAALLIANAIERAEIKGKDIMEDRRKLKKALKSFNEPDNAVQGITGKLYFDQERTVPRSLQLGVWKQHQFLPAYFQYQETATENDSKVVTGKQEITQQNVSKDKENTGNQLEFNGQQLDRYRVVYTGIDINHISNIDIKQGQFTADFYIWFRYMGDFDDTDIIFPDALTPIVLGKPFSSKKTHDGAHLRIYKKQADFITSLNLQPYPLDHHKLRIRFHHSKETRNQLIYVPDVEGLPFLSRKNDQGQSMVRTIPGWKVKDISYSQLLKASPGNSKVPYSVFSTDVEIQRHDRLCLLAKNFSPVFFIILAWYFVFFHPKSRGIFRFHALLLAVLLTLWIHVVYAPSLPGQSIIKNISFVLYLAIGAGGLTSGTMYLFRLSQKNSDQTDRYLLCAGQVMYCVVTLGGIFFVLYHVQSLLHS</sequence>
<evidence type="ECO:0000256" key="1">
    <source>
        <dbReference type="ARBA" id="ARBA00010062"/>
    </source>
</evidence>
<evidence type="ECO:0000313" key="5">
    <source>
        <dbReference type="EMBL" id="XCN74114.1"/>
    </source>
</evidence>
<dbReference type="EMBL" id="CP159373">
    <property type="protein sequence ID" value="XCN74114.1"/>
    <property type="molecule type" value="Genomic_DNA"/>
</dbReference>
<accession>A0AAU8LYW4</accession>
<protein>
    <submittedName>
        <fullName evidence="5">ABC transporter substrate-binding protein</fullName>
    </submittedName>
</protein>
<feature type="transmembrane region" description="Helical" evidence="3">
    <location>
        <begin position="657"/>
        <end position="675"/>
    </location>
</feature>
<dbReference type="AlphaFoldDB" id="A0AAU8LYW4"/>
<dbReference type="PANTHER" id="PTHR47151">
    <property type="entry name" value="LEU/ILE/VAL-BINDING ABC TRANSPORTER SUBUNIT"/>
    <property type="match status" value="1"/>
</dbReference>
<feature type="transmembrane region" description="Helical" evidence="3">
    <location>
        <begin position="718"/>
        <end position="743"/>
    </location>
</feature>
<feature type="domain" description="Leucine-binding protein" evidence="4">
    <location>
        <begin position="45"/>
        <end position="380"/>
    </location>
</feature>